<dbReference type="Proteomes" id="UP001235939">
    <property type="component" value="Chromosome 11"/>
</dbReference>
<gene>
    <name evidence="1" type="ORF">LAZ67_11002607</name>
</gene>
<evidence type="ECO:0000313" key="1">
    <source>
        <dbReference type="EMBL" id="UYV74248.1"/>
    </source>
</evidence>
<sequence length="91" mass="10298">MTCSTTNYLLLNIDLLSSARLLKKDRLQRKLLALLADIFSGLSKLSGRKRQGGNCLHYSRWAYEFRVMPFGLCNAPATFERMIDSVLGSLK</sequence>
<dbReference type="EMBL" id="CP092873">
    <property type="protein sequence ID" value="UYV74248.1"/>
    <property type="molecule type" value="Genomic_DNA"/>
</dbReference>
<organism evidence="1 2">
    <name type="scientific">Cordylochernes scorpioides</name>
    <dbReference type="NCBI Taxonomy" id="51811"/>
    <lineage>
        <taxon>Eukaryota</taxon>
        <taxon>Metazoa</taxon>
        <taxon>Ecdysozoa</taxon>
        <taxon>Arthropoda</taxon>
        <taxon>Chelicerata</taxon>
        <taxon>Arachnida</taxon>
        <taxon>Pseudoscorpiones</taxon>
        <taxon>Cheliferoidea</taxon>
        <taxon>Chernetidae</taxon>
        <taxon>Cordylochernes</taxon>
    </lineage>
</organism>
<evidence type="ECO:0000313" key="2">
    <source>
        <dbReference type="Proteomes" id="UP001235939"/>
    </source>
</evidence>
<name>A0ABY6L2U6_9ARAC</name>
<dbReference type="InterPro" id="IPR043128">
    <property type="entry name" value="Rev_trsase/Diguanyl_cyclase"/>
</dbReference>
<protein>
    <recommendedName>
        <fullName evidence="3">Reverse transcriptase</fullName>
    </recommendedName>
</protein>
<dbReference type="SUPFAM" id="SSF56672">
    <property type="entry name" value="DNA/RNA polymerases"/>
    <property type="match status" value="1"/>
</dbReference>
<dbReference type="Gene3D" id="3.30.70.270">
    <property type="match status" value="1"/>
</dbReference>
<reference evidence="1 2" key="1">
    <citation type="submission" date="2022-01" db="EMBL/GenBank/DDBJ databases">
        <title>A chromosomal length assembly of Cordylochernes scorpioides.</title>
        <authorList>
            <person name="Zeh D."/>
            <person name="Zeh J."/>
        </authorList>
    </citation>
    <scope>NUCLEOTIDE SEQUENCE [LARGE SCALE GENOMIC DNA]</scope>
    <source>
        <strain evidence="1">IN4F17</strain>
        <tissue evidence="1">Whole Body</tissue>
    </source>
</reference>
<accession>A0ABY6L2U6</accession>
<proteinExistence type="predicted"/>
<dbReference type="InterPro" id="IPR043502">
    <property type="entry name" value="DNA/RNA_pol_sf"/>
</dbReference>
<keyword evidence="2" id="KW-1185">Reference proteome</keyword>
<evidence type="ECO:0008006" key="3">
    <source>
        <dbReference type="Google" id="ProtNLM"/>
    </source>
</evidence>